<evidence type="ECO:0000313" key="2">
    <source>
        <dbReference type="Proteomes" id="UP000188605"/>
    </source>
</evidence>
<reference evidence="1" key="1">
    <citation type="submission" date="2016-08" db="EMBL/GenBank/DDBJ databases">
        <authorList>
            <person name="Ngugi D.K."/>
            <person name="Miyake S."/>
            <person name="Stingl U."/>
        </authorList>
    </citation>
    <scope>NUCLEOTIDE SEQUENCE</scope>
    <source>
        <strain evidence="1">SCG-B11WGA-EpuloA1</strain>
    </source>
</reference>
<evidence type="ECO:0000313" key="1">
    <source>
        <dbReference type="EMBL" id="ONI41089.1"/>
    </source>
</evidence>
<name>A0ACC8XEE9_9FIRM</name>
<protein>
    <submittedName>
        <fullName evidence="1">Hydrolase</fullName>
    </submittedName>
</protein>
<proteinExistence type="predicted"/>
<gene>
    <name evidence="1" type="ORF">AN396_04470</name>
</gene>
<accession>A0ACC8XEE9</accession>
<dbReference type="Proteomes" id="UP000188605">
    <property type="component" value="Unassembled WGS sequence"/>
</dbReference>
<comment type="caution">
    <text evidence="1">The sequence shown here is derived from an EMBL/GenBank/DDBJ whole genome shotgun (WGS) entry which is preliminary data.</text>
</comment>
<keyword evidence="2" id="KW-1185">Reference proteome</keyword>
<organism evidence="1 2">
    <name type="scientific">Candidatus Epulonipiscium fishelsonii</name>
    <dbReference type="NCBI Taxonomy" id="77094"/>
    <lineage>
        <taxon>Bacteria</taxon>
        <taxon>Bacillati</taxon>
        <taxon>Bacillota</taxon>
        <taxon>Clostridia</taxon>
        <taxon>Lachnospirales</taxon>
        <taxon>Lachnospiraceae</taxon>
        <taxon>Candidatus Epulonipiscium</taxon>
    </lineage>
</organism>
<sequence length="175" mass="20904">MVYFTSDLHFYHEKIIKHTNRPFKNFEQMNNCLINNWNSKMTFQDEIYILGDFTMKGPQLATNILLQLKGKKHLICGNHDKFVMQSNFDQLLFQSIQEYKEIQYLNTQFILSHYPMLEWNGFYKGSIHLHGHQHNKEWYNFDNFAKGIRRFDVGVDANYMSPVSAEDIITFFSLN</sequence>
<dbReference type="EMBL" id="LJDB01000043">
    <property type="protein sequence ID" value="ONI41089.1"/>
    <property type="molecule type" value="Genomic_DNA"/>
</dbReference>
<keyword evidence="1" id="KW-0378">Hydrolase</keyword>